<dbReference type="PROSITE" id="PS51192">
    <property type="entry name" value="HELICASE_ATP_BIND_1"/>
    <property type="match status" value="1"/>
</dbReference>
<dbReference type="SUPFAM" id="SSF158702">
    <property type="entry name" value="Sec63 N-terminal domain-like"/>
    <property type="match status" value="1"/>
</dbReference>
<dbReference type="Gene3D" id="3.40.50.300">
    <property type="entry name" value="P-loop containing nucleotide triphosphate hydrolases"/>
    <property type="match status" value="3"/>
</dbReference>
<dbReference type="PANTHER" id="PTHR10133">
    <property type="entry name" value="DNA POLYMERASE I"/>
    <property type="match status" value="1"/>
</dbReference>
<dbReference type="PROSITE" id="PS51194">
    <property type="entry name" value="HELICASE_CTER"/>
    <property type="match status" value="1"/>
</dbReference>
<keyword evidence="3" id="KW-0227">DNA damage</keyword>
<reference evidence="10 11" key="1">
    <citation type="submission" date="2019-01" db="EMBL/GenBank/DDBJ databases">
        <authorList>
            <person name="Sayadi A."/>
        </authorList>
    </citation>
    <scope>NUCLEOTIDE SEQUENCE [LARGE SCALE GENOMIC DNA]</scope>
</reference>
<dbReference type="GO" id="GO:0003677">
    <property type="term" value="F:DNA binding"/>
    <property type="evidence" value="ECO:0007669"/>
    <property type="project" value="InterPro"/>
</dbReference>
<dbReference type="FunFam" id="3.40.50.300:FF:000813">
    <property type="entry name" value="helicase POLQ-like isoform X1"/>
    <property type="match status" value="1"/>
</dbReference>
<dbReference type="Pfam" id="PF21099">
    <property type="entry name" value="POLQ_helical"/>
    <property type="match status" value="1"/>
</dbReference>
<feature type="compositionally biased region" description="Polar residues" evidence="7">
    <location>
        <begin position="985"/>
        <end position="997"/>
    </location>
</feature>
<dbReference type="InterPro" id="IPR002298">
    <property type="entry name" value="DNA_polymerase_A"/>
</dbReference>
<keyword evidence="6" id="KW-0539">Nucleus</keyword>
<dbReference type="EMBL" id="CAACVG010009206">
    <property type="protein sequence ID" value="VEN52431.1"/>
    <property type="molecule type" value="Genomic_DNA"/>
</dbReference>
<feature type="compositionally biased region" description="Basic and acidic residues" evidence="7">
    <location>
        <begin position="960"/>
        <end position="975"/>
    </location>
</feature>
<sequence length="1698" mass="189828">MNNDLFMNDTLDNINFSQDLITKDVSAVKNSQNKPPNAPQNWASEEIKKKEILLDDSVFLSGSLETDVSNEKENTPLSNKVDALNEIQSRKGKQPNEFIKDPCFSEPHCTKYSGQTSISEKTPKKEKDSLSNEASQIDFDNACKLSSWGFPNEILQKYESKNLHKMFRWQVECLNKQDVLKNYKNLVYAAPTSAGKTLVAEILALKTVLERKKKVIFILPFISIVQEKMYYFQDLLGSSGVRVEGFMGSYNPPGGFSTVQVAICTIEKANSLINRLLEEEKVSDVGAILVDEIHMLGDPSRGYLLELLLTKLLYISKKNENIKLQIIGMSATLPNLDQLAKWLNAELYTTDFRPIPLYELVHVCGEIYDKDLKLLRKLKPLEGVATDTDNILQLCLETIQESCSVLIFCPTKNWCESLAQQIAVSFCKLGNAKNQWGELLRLQLNTNLIMEVLEQLKFCPVGLDDFGALRVLVATSTLSSGVNLPARRVIVRTTVFHQGRPLGPLTYRQMIGRAGRMGKDTMGESILVCQRNDYRVAKALLNAPLAPVQSSSGVASTPEDVDLFARCTLLAATTNARGDSNSDSDAEEALENPIEEAVTFLKDNEFIRLQKQDDGTETYAATSLGKACLSSSVAPDEGLALFTELDKARQCFVLETELHLIYLKLPRSMKKVGELVGVRESYLVSATRGKLHTDTTKSYHKLLVHKRFFVALALQDLVNEKPLGWERLQFGVSRDLLDLMRLPILNGKIARTLFNAGVETVAQLANAKPAHVEEVLYKATPFETVKGKEGESEYAQKQRNRFRNVWVTGKEGLTEREAAEMLVNEARKYLKLEMGLVDAKWNADTSEANVEVTNVAKDTHQEPSTNQREVNGKSEQDKAEKIEKQTSDDIPKAEHCKDVEMSIQNVSSDCSLFGSETNISNSSINEPLPQILLNNGQNEEISNKRSPEDNQNMPNTSIRESSHEFLKSSHSEEISNKNAFKIAGNDNQNMPNCSIRESSPECLKSNHSEEISNKKIAENGQANGNQNVLNATYVKDDFESFSNVNLSDIEHAVSSNEHSKDSPSKRREVSDALSSSSSRELNISSGSACSPVNVTLDKMQSDESLFDSFNLHLSGSSSEEKNVAGGAEMDTMAVLQDAFAESFDKDCSSDIFDTSEDEAETKKRKNASMGAATPSKRLKGCGGSEMIPVSLSFAEDKFCDGDAVDLNRIEVVNVCDDSGLFDLFAGELKRQRSNLNGVAVAWGANVVYYLSLEATHQLTSKVAELLKTVLMNEDVRVKMFDSKEQIKMLRYCLDVQFNAKVDDPKVADWILDPDANEKNLLAMLAGRCKGVGSIALDISSSVEAKKRSAIEAVLTWHLVDSLKKHLETDVIVCLSRMELNGISVKKTVFQELEETLKAQLAAIERKAYSLAGRRFNFVSSTDVAKVIGMFRGRKVSTRKQVLEKNDHPISELVLTWRKVNCTLTKTLYPLMRVWISCRKAFGAPDGRCLLSADYCQLELRILTHLSREPLLVNIMRQPGDDVFRLIAAKWNKVDVHKVDDRMRQHTKHLCYGIIYGMGTKALSEQLEIEEEDALAFMETFKNTYPALKTFIRETVEKCRRNGYVETLTGRRRYLPNINDDTDPTKKGSAADIAKRAMITVQRDFRKAFDSTSIPKLVLQLHDELLYEVPSPDKHLRKAALILKKGMERSVRLSVPFPL</sequence>
<dbReference type="InterPro" id="IPR043502">
    <property type="entry name" value="DNA/RNA_pol_sf"/>
</dbReference>
<evidence type="ECO:0000256" key="6">
    <source>
        <dbReference type="ARBA" id="ARBA00023242"/>
    </source>
</evidence>
<feature type="domain" description="Helicase ATP-binding" evidence="8">
    <location>
        <begin position="177"/>
        <end position="351"/>
    </location>
</feature>
<evidence type="ECO:0000313" key="11">
    <source>
        <dbReference type="Proteomes" id="UP000410492"/>
    </source>
</evidence>
<dbReference type="SMART" id="SM00487">
    <property type="entry name" value="DEXDc"/>
    <property type="match status" value="1"/>
</dbReference>
<dbReference type="GO" id="GO:0042575">
    <property type="term" value="C:DNA polymerase complex"/>
    <property type="evidence" value="ECO:0007669"/>
    <property type="project" value="UniProtKB-ARBA"/>
</dbReference>
<dbReference type="InterPro" id="IPR001098">
    <property type="entry name" value="DNA-dir_DNA_pol_A_palm_dom"/>
</dbReference>
<evidence type="ECO:0000256" key="3">
    <source>
        <dbReference type="ARBA" id="ARBA00022763"/>
    </source>
</evidence>
<dbReference type="InterPro" id="IPR036397">
    <property type="entry name" value="RNaseH_sf"/>
</dbReference>
<evidence type="ECO:0000256" key="2">
    <source>
        <dbReference type="ARBA" id="ARBA00022741"/>
    </source>
</evidence>
<evidence type="ECO:0008006" key="12">
    <source>
        <dbReference type="Google" id="ProtNLM"/>
    </source>
</evidence>
<keyword evidence="5" id="KW-0234">DNA repair</keyword>
<feature type="compositionally biased region" description="Basic and acidic residues" evidence="7">
    <location>
        <begin position="870"/>
        <end position="893"/>
    </location>
</feature>
<dbReference type="PRINTS" id="PR00868">
    <property type="entry name" value="DNAPOLI"/>
</dbReference>
<evidence type="ECO:0000313" key="10">
    <source>
        <dbReference type="EMBL" id="VEN52431.1"/>
    </source>
</evidence>
<feature type="compositionally biased region" description="Polar residues" evidence="7">
    <location>
        <begin position="949"/>
        <end position="959"/>
    </location>
</feature>
<feature type="compositionally biased region" description="Basic and acidic residues" evidence="7">
    <location>
        <begin position="1057"/>
        <end position="1070"/>
    </location>
</feature>
<dbReference type="GO" id="GO:0006261">
    <property type="term" value="P:DNA-templated DNA replication"/>
    <property type="evidence" value="ECO:0007669"/>
    <property type="project" value="InterPro"/>
</dbReference>
<feature type="compositionally biased region" description="Low complexity" evidence="7">
    <location>
        <begin position="1071"/>
        <end position="1085"/>
    </location>
</feature>
<gene>
    <name evidence="10" type="ORF">CALMAC_LOCUS12580</name>
</gene>
<proteinExistence type="predicted"/>
<feature type="domain" description="Helicase C-terminal" evidence="9">
    <location>
        <begin position="390"/>
        <end position="562"/>
    </location>
</feature>
<evidence type="ECO:0000259" key="9">
    <source>
        <dbReference type="PROSITE" id="PS51194"/>
    </source>
</evidence>
<keyword evidence="4" id="KW-0067">ATP-binding</keyword>
<dbReference type="GO" id="GO:0005524">
    <property type="term" value="F:ATP binding"/>
    <property type="evidence" value="ECO:0007669"/>
    <property type="project" value="UniProtKB-KW"/>
</dbReference>
<feature type="region of interest" description="Disordered" evidence="7">
    <location>
        <begin position="940"/>
        <end position="1007"/>
    </location>
</feature>
<dbReference type="PANTHER" id="PTHR10133:SF62">
    <property type="entry name" value="DNA POLYMERASE THETA"/>
    <property type="match status" value="1"/>
</dbReference>
<evidence type="ECO:0000256" key="7">
    <source>
        <dbReference type="SAM" id="MobiDB-lite"/>
    </source>
</evidence>
<dbReference type="SUPFAM" id="SSF53098">
    <property type="entry name" value="Ribonuclease H-like"/>
    <property type="match status" value="1"/>
</dbReference>
<feature type="region of interest" description="Disordered" evidence="7">
    <location>
        <begin position="857"/>
        <end position="893"/>
    </location>
</feature>
<dbReference type="CDD" id="cd08638">
    <property type="entry name" value="DNA_pol_A_theta"/>
    <property type="match status" value="1"/>
</dbReference>
<feature type="region of interest" description="Disordered" evidence="7">
    <location>
        <begin position="111"/>
        <end position="132"/>
    </location>
</feature>
<evidence type="ECO:0000256" key="4">
    <source>
        <dbReference type="ARBA" id="ARBA00022840"/>
    </source>
</evidence>
<dbReference type="SUPFAM" id="SSF56672">
    <property type="entry name" value="DNA/RNA polymerases"/>
    <property type="match status" value="1"/>
</dbReference>
<dbReference type="OrthoDB" id="275278at2759"/>
<dbReference type="SMART" id="SM00490">
    <property type="entry name" value="HELICc"/>
    <property type="match status" value="1"/>
</dbReference>
<dbReference type="Gene3D" id="3.30.420.10">
    <property type="entry name" value="Ribonuclease H-like superfamily/Ribonuclease H"/>
    <property type="match status" value="1"/>
</dbReference>
<protein>
    <recommendedName>
        <fullName evidence="12">DNA-directed DNA polymerase</fullName>
    </recommendedName>
</protein>
<accession>A0A653CWY1</accession>
<comment type="subcellular location">
    <subcellularLocation>
        <location evidence="1">Nucleus</location>
    </subcellularLocation>
</comment>
<dbReference type="Pfam" id="PF00476">
    <property type="entry name" value="DNA_pol_A"/>
    <property type="match status" value="1"/>
</dbReference>
<keyword evidence="11" id="KW-1185">Reference proteome</keyword>
<dbReference type="Proteomes" id="UP000410492">
    <property type="component" value="Unassembled WGS sequence"/>
</dbReference>
<dbReference type="Pfam" id="PF00270">
    <property type="entry name" value="DEAD"/>
    <property type="match status" value="1"/>
</dbReference>
<feature type="region of interest" description="Disordered" evidence="7">
    <location>
        <begin position="1154"/>
        <end position="1176"/>
    </location>
</feature>
<organism evidence="10 11">
    <name type="scientific">Callosobruchus maculatus</name>
    <name type="common">Southern cowpea weevil</name>
    <name type="synonym">Pulse bruchid</name>
    <dbReference type="NCBI Taxonomy" id="64391"/>
    <lineage>
        <taxon>Eukaryota</taxon>
        <taxon>Metazoa</taxon>
        <taxon>Ecdysozoa</taxon>
        <taxon>Arthropoda</taxon>
        <taxon>Hexapoda</taxon>
        <taxon>Insecta</taxon>
        <taxon>Pterygota</taxon>
        <taxon>Neoptera</taxon>
        <taxon>Endopterygota</taxon>
        <taxon>Coleoptera</taxon>
        <taxon>Polyphaga</taxon>
        <taxon>Cucujiformia</taxon>
        <taxon>Chrysomeloidea</taxon>
        <taxon>Chrysomelidae</taxon>
        <taxon>Bruchinae</taxon>
        <taxon>Bruchini</taxon>
        <taxon>Callosobruchus</taxon>
    </lineage>
</organism>
<dbReference type="SUPFAM" id="SSF52540">
    <property type="entry name" value="P-loop containing nucleoside triphosphate hydrolases"/>
    <property type="match status" value="1"/>
</dbReference>
<dbReference type="GO" id="GO:0003887">
    <property type="term" value="F:DNA-directed DNA polymerase activity"/>
    <property type="evidence" value="ECO:0007669"/>
    <property type="project" value="InterPro"/>
</dbReference>
<evidence type="ECO:0000256" key="1">
    <source>
        <dbReference type="ARBA" id="ARBA00004123"/>
    </source>
</evidence>
<dbReference type="InterPro" id="IPR011545">
    <property type="entry name" value="DEAD/DEAH_box_helicase_dom"/>
</dbReference>
<feature type="compositionally biased region" description="Basic and acidic residues" evidence="7">
    <location>
        <begin position="121"/>
        <end position="130"/>
    </location>
</feature>
<dbReference type="Gene3D" id="1.10.150.20">
    <property type="entry name" value="5' to 3' exonuclease, C-terminal subdomain"/>
    <property type="match status" value="2"/>
</dbReference>
<evidence type="ECO:0000256" key="5">
    <source>
        <dbReference type="ARBA" id="ARBA00023204"/>
    </source>
</evidence>
<dbReference type="InterPro" id="IPR027417">
    <property type="entry name" value="P-loop_NTPase"/>
</dbReference>
<dbReference type="InterPro" id="IPR014001">
    <property type="entry name" value="Helicase_ATP-bd"/>
</dbReference>
<dbReference type="InterPro" id="IPR012337">
    <property type="entry name" value="RNaseH-like_sf"/>
</dbReference>
<dbReference type="SMART" id="SM00482">
    <property type="entry name" value="POLAc"/>
    <property type="match status" value="1"/>
</dbReference>
<dbReference type="Gene3D" id="3.30.70.370">
    <property type="match status" value="1"/>
</dbReference>
<feature type="region of interest" description="Disordered" evidence="7">
    <location>
        <begin position="1053"/>
        <end position="1085"/>
    </location>
</feature>
<dbReference type="CDD" id="cd18026">
    <property type="entry name" value="DEXHc_POLQ-like"/>
    <property type="match status" value="1"/>
</dbReference>
<dbReference type="GO" id="GO:0005634">
    <property type="term" value="C:nucleus"/>
    <property type="evidence" value="ECO:0007669"/>
    <property type="project" value="UniProtKB-SubCell"/>
</dbReference>
<dbReference type="InterPro" id="IPR001650">
    <property type="entry name" value="Helicase_C-like"/>
</dbReference>
<dbReference type="InterPro" id="IPR048960">
    <property type="entry name" value="POLQ-like_helical"/>
</dbReference>
<evidence type="ECO:0000259" key="8">
    <source>
        <dbReference type="PROSITE" id="PS51192"/>
    </source>
</evidence>
<dbReference type="FunFam" id="1.10.150.20:FF:000070">
    <property type="entry name" value="DNA polymerase I, putative"/>
    <property type="match status" value="1"/>
</dbReference>
<dbReference type="Pfam" id="PF00271">
    <property type="entry name" value="Helicase_C"/>
    <property type="match status" value="1"/>
</dbReference>
<dbReference type="GO" id="GO:0097681">
    <property type="term" value="P:double-strand break repair via alternative nonhomologous end joining"/>
    <property type="evidence" value="ECO:0007669"/>
    <property type="project" value="TreeGrafter"/>
</dbReference>
<dbReference type="CDD" id="cd18795">
    <property type="entry name" value="SF2_C_Ski2"/>
    <property type="match status" value="1"/>
</dbReference>
<name>A0A653CWY1_CALMS</name>
<keyword evidence="2" id="KW-0547">Nucleotide-binding</keyword>